<gene>
    <name evidence="2" type="ORF">HMPREF1090_01958</name>
</gene>
<dbReference type="RefSeq" id="WP_002595601.1">
    <property type="nucleotide sequence ID" value="NZ_KB851019.1"/>
</dbReference>
<reference evidence="2 3" key="1">
    <citation type="submission" date="2013-01" db="EMBL/GenBank/DDBJ databases">
        <title>The Genome Sequence of Clostridium clostridioforme 90A8.</title>
        <authorList>
            <consortium name="The Broad Institute Genome Sequencing Platform"/>
            <person name="Earl A."/>
            <person name="Ward D."/>
            <person name="Feldgarden M."/>
            <person name="Gevers D."/>
            <person name="Courvalin P."/>
            <person name="Lambert T."/>
            <person name="Walker B."/>
            <person name="Young S.K."/>
            <person name="Zeng Q."/>
            <person name="Gargeya S."/>
            <person name="Fitzgerald M."/>
            <person name="Haas B."/>
            <person name="Abouelleil A."/>
            <person name="Alvarado L."/>
            <person name="Arachchi H.M."/>
            <person name="Berlin A.M."/>
            <person name="Chapman S.B."/>
            <person name="Dewar J."/>
            <person name="Goldberg J."/>
            <person name="Griggs A."/>
            <person name="Gujja S."/>
            <person name="Hansen M."/>
            <person name="Howarth C."/>
            <person name="Imamovic A."/>
            <person name="Larimer J."/>
            <person name="McCowan C."/>
            <person name="Murphy C."/>
            <person name="Neiman D."/>
            <person name="Pearson M."/>
            <person name="Priest M."/>
            <person name="Roberts A."/>
            <person name="Saif S."/>
            <person name="Shea T."/>
            <person name="Sisk P."/>
            <person name="Sykes S."/>
            <person name="Wortman J."/>
            <person name="Nusbaum C."/>
            <person name="Birren B."/>
        </authorList>
    </citation>
    <scope>NUCLEOTIDE SEQUENCE [LARGE SCALE GENOMIC DNA]</scope>
    <source>
        <strain evidence="2 3">90A8</strain>
    </source>
</reference>
<dbReference type="PATRIC" id="fig|999408.3.peg.2102"/>
<dbReference type="Proteomes" id="UP000013085">
    <property type="component" value="Unassembled WGS sequence"/>
</dbReference>
<dbReference type="EMBL" id="AGYR01000018">
    <property type="protein sequence ID" value="ENZ17188.1"/>
    <property type="molecule type" value="Genomic_DNA"/>
</dbReference>
<organism evidence="2 3">
    <name type="scientific">[Clostridium] clostridioforme 90A8</name>
    <dbReference type="NCBI Taxonomy" id="999408"/>
    <lineage>
        <taxon>Bacteria</taxon>
        <taxon>Bacillati</taxon>
        <taxon>Bacillota</taxon>
        <taxon>Clostridia</taxon>
        <taxon>Lachnospirales</taxon>
        <taxon>Lachnospiraceae</taxon>
        <taxon>Enterocloster</taxon>
    </lineage>
</organism>
<dbReference type="HOGENOM" id="CLU_060297_0_0_9"/>
<accession>A0A0E2HCN7</accession>
<dbReference type="AlphaFoldDB" id="A0A0E2HCN7"/>
<sequence length="329" mass="35541">MNILVGDKDLSELVETITWSGDSGQIARKLEFTIAKNTQDPNFPNVTINEGDQVLLQTDTGTFLFGGIIFDIEKMAGSNLVRYLAYDLIFYLTGSELTKDYNGAPEDIARDVCGALGITAGTMAATGITITNPCVKKTGYQVIQSSYTAAARKNGKKYQLMMTEVNRVSVIEKGQDSGVILTGESNLSDATYKTTLQNLVNKVLITNRKGTVVGIVEDTASQAAYGTIQKVLEQEEGKDAAAEAKNLLHGSDPSATVTGIPDDTRAMAGYALLVQEEETGLIGQFFIESDSHKYSNGESTMSLTLAFQNLMDEVEIDKPSEDKKQKRGG</sequence>
<dbReference type="Pfam" id="PF24032">
    <property type="entry name" value="YQBQ"/>
    <property type="match status" value="1"/>
</dbReference>
<name>A0A0E2HCN7_9FIRM</name>
<evidence type="ECO:0000313" key="3">
    <source>
        <dbReference type="Proteomes" id="UP000013085"/>
    </source>
</evidence>
<comment type="caution">
    <text evidence="2">The sequence shown here is derived from an EMBL/GenBank/DDBJ whole genome shotgun (WGS) entry which is preliminary data.</text>
</comment>
<evidence type="ECO:0000259" key="1">
    <source>
        <dbReference type="Pfam" id="PF24032"/>
    </source>
</evidence>
<dbReference type="InterPro" id="IPR056937">
    <property type="entry name" value="YqbQ/XkdQ"/>
</dbReference>
<proteinExistence type="predicted"/>
<feature type="domain" description="YqbQ/XkdQ" evidence="1">
    <location>
        <begin position="17"/>
        <end position="305"/>
    </location>
</feature>
<protein>
    <recommendedName>
        <fullName evidence="1">YqbQ/XkdQ domain-containing protein</fullName>
    </recommendedName>
</protein>
<evidence type="ECO:0000313" key="2">
    <source>
        <dbReference type="EMBL" id="ENZ17188.1"/>
    </source>
</evidence>